<evidence type="ECO:0000256" key="2">
    <source>
        <dbReference type="ARBA" id="ARBA00022630"/>
    </source>
</evidence>
<dbReference type="STRING" id="642227.HA49_09585"/>
<dbReference type="GO" id="GO:0016614">
    <property type="term" value="F:oxidoreductase activity, acting on CH-OH group of donors"/>
    <property type="evidence" value="ECO:0007669"/>
    <property type="project" value="InterPro"/>
</dbReference>
<dbReference type="Pfam" id="PF00732">
    <property type="entry name" value="GMC_oxred_N"/>
    <property type="match status" value="1"/>
</dbReference>
<evidence type="ECO:0000313" key="7">
    <source>
        <dbReference type="EMBL" id="KGD73505.1"/>
    </source>
</evidence>
<dbReference type="InterPro" id="IPR007867">
    <property type="entry name" value="GMC_OxRtase_C"/>
</dbReference>
<feature type="domain" description="Glucose-methanol-choline oxidoreductase C-terminal" evidence="6">
    <location>
        <begin position="445"/>
        <end position="571"/>
    </location>
</feature>
<organism evidence="7 8">
    <name type="scientific">Tatumella morbirosei</name>
    <dbReference type="NCBI Taxonomy" id="642227"/>
    <lineage>
        <taxon>Bacteria</taxon>
        <taxon>Pseudomonadati</taxon>
        <taxon>Pseudomonadota</taxon>
        <taxon>Gammaproteobacteria</taxon>
        <taxon>Enterobacterales</taxon>
        <taxon>Erwiniaceae</taxon>
        <taxon>Tatumella</taxon>
    </lineage>
</organism>
<dbReference type="Proteomes" id="UP000029577">
    <property type="component" value="Unassembled WGS sequence"/>
</dbReference>
<dbReference type="InterPro" id="IPR000172">
    <property type="entry name" value="GMC_OxRdtase_N"/>
</dbReference>
<dbReference type="Pfam" id="PF05199">
    <property type="entry name" value="GMC_oxred_C"/>
    <property type="match status" value="1"/>
</dbReference>
<feature type="domain" description="Glucose-methanol-choline oxidoreductase N-terminal" evidence="5">
    <location>
        <begin position="233"/>
        <end position="346"/>
    </location>
</feature>
<reference evidence="7" key="1">
    <citation type="submission" date="2014-12" db="EMBL/GenBank/DDBJ databases">
        <title>The draft genome of the Tatumella morbirosei type strain, LMG23360T isolated from pineapple rot.</title>
        <authorList>
            <person name="Smits T.H."/>
            <person name="Palmer M."/>
            <person name="Venter S.N."/>
            <person name="Duffy B."/>
            <person name="Steenkamp E.T."/>
            <person name="Chan W.Y."/>
            <person name="Coutinho T.A."/>
            <person name="Coetzee M.P."/>
            <person name="De Maayer P."/>
        </authorList>
    </citation>
    <scope>NUCLEOTIDE SEQUENCE [LARGE SCALE GENOMIC DNA]</scope>
    <source>
        <strain evidence="7">LMG 23360</strain>
    </source>
</reference>
<keyword evidence="2" id="KW-0285">Flavoprotein</keyword>
<gene>
    <name evidence="7" type="ORF">HA49_09585</name>
</gene>
<keyword evidence="4" id="KW-0560">Oxidoreductase</keyword>
<dbReference type="Gene3D" id="3.50.50.60">
    <property type="entry name" value="FAD/NAD(P)-binding domain"/>
    <property type="match status" value="2"/>
</dbReference>
<keyword evidence="8" id="KW-1185">Reference proteome</keyword>
<dbReference type="OrthoDB" id="9787779at2"/>
<evidence type="ECO:0000256" key="4">
    <source>
        <dbReference type="ARBA" id="ARBA00023002"/>
    </source>
</evidence>
<evidence type="ECO:0000256" key="1">
    <source>
        <dbReference type="ARBA" id="ARBA00010790"/>
    </source>
</evidence>
<name>A0A095VFR2_9GAMM</name>
<dbReference type="RefSeq" id="WP_038019686.1">
    <property type="nucleotide sequence ID" value="NZ_JPKR02000002.1"/>
</dbReference>
<evidence type="ECO:0000259" key="6">
    <source>
        <dbReference type="Pfam" id="PF05199"/>
    </source>
</evidence>
<evidence type="ECO:0000256" key="3">
    <source>
        <dbReference type="ARBA" id="ARBA00022827"/>
    </source>
</evidence>
<proteinExistence type="inferred from homology"/>
<dbReference type="EMBL" id="JPKR02000002">
    <property type="protein sequence ID" value="KGD73505.1"/>
    <property type="molecule type" value="Genomic_DNA"/>
</dbReference>
<protein>
    <submittedName>
        <fullName evidence="7">GMC family oxidoreductase</fullName>
    </submittedName>
</protein>
<comment type="similarity">
    <text evidence="1">Belongs to the GMC oxidoreductase family.</text>
</comment>
<dbReference type="SUPFAM" id="SSF54373">
    <property type="entry name" value="FAD-linked reductases, C-terminal domain"/>
    <property type="match status" value="1"/>
</dbReference>
<dbReference type="eggNOG" id="COG2303">
    <property type="taxonomic scope" value="Bacteria"/>
</dbReference>
<dbReference type="AlphaFoldDB" id="A0A095VFR2"/>
<keyword evidence="3" id="KW-0274">FAD</keyword>
<dbReference type="InterPro" id="IPR036188">
    <property type="entry name" value="FAD/NAD-bd_sf"/>
</dbReference>
<evidence type="ECO:0000259" key="5">
    <source>
        <dbReference type="Pfam" id="PF00732"/>
    </source>
</evidence>
<sequence>MATIKKTATDIVIVGFGWTGSLMARELADSGLKIVALERGEQRDTYPDFAYPRITDELTYGIRLKLFQNAARETVTVRHTSSQTALPYRRFGSFLPGNGVGGAGVHWNGMLWRPLAADLQMHTTLVEKYGQSFIPPDMTVQDYPFTYEEMEPFFDKFERICGASGQAGNLKGEIQTGGNPFEQPRQHPYPTKPLQRLYSGDLFANAAEKLGYHPFPCPAANCTEPWTNPYKVQIGVCNYCGFCERFGCFNYSKGSPQSCVIPSLKPYDNFELRTNAQVIRVNTDNTGKQATGVTYIDDSGNEVEQPASLVILSAFQLHNVRLLLLSKIGKPYDPQTGEGVVGRNYAYQMTGGAKLFFGPDQDFKPYAASGTTATFIDNFNAENFDHSSLGFVGGSTISAAFSGGRPIQQTLLPSDAPRWGSGWKTAIKTHYAHTMAIGASGSVMPYRQCYLDLDPTYRDVHGQPLLRMTFDWQPNELKMTEFIGRKVEEIIKVINPPHYEMGFMNMNSHYDVRPYQSTHTTGGAVMGDSPRTSVVNKYLQSWDVPNLFVLGACCFPQNLAYNPTGIVCATALFSAHAIKTRYLAAPGPLVAL</sequence>
<dbReference type="SUPFAM" id="SSF51905">
    <property type="entry name" value="FAD/NAD(P)-binding domain"/>
    <property type="match status" value="1"/>
</dbReference>
<evidence type="ECO:0000313" key="8">
    <source>
        <dbReference type="Proteomes" id="UP000029577"/>
    </source>
</evidence>
<dbReference type="PANTHER" id="PTHR46056:SF12">
    <property type="entry name" value="LONG-CHAIN-ALCOHOL OXIDASE"/>
    <property type="match status" value="1"/>
</dbReference>
<accession>A0A095VFR2</accession>
<comment type="caution">
    <text evidence="7">The sequence shown here is derived from an EMBL/GenBank/DDBJ whole genome shotgun (WGS) entry which is preliminary data.</text>
</comment>
<dbReference type="PANTHER" id="PTHR46056">
    <property type="entry name" value="LONG-CHAIN-ALCOHOL OXIDASE"/>
    <property type="match status" value="1"/>
</dbReference>
<dbReference type="GO" id="GO:0050660">
    <property type="term" value="F:flavin adenine dinucleotide binding"/>
    <property type="evidence" value="ECO:0007669"/>
    <property type="project" value="InterPro"/>
</dbReference>